<feature type="domain" description="Fibronectin type-III" evidence="6">
    <location>
        <begin position="1715"/>
        <end position="1802"/>
    </location>
</feature>
<feature type="compositionally biased region" description="Basic and acidic residues" evidence="3">
    <location>
        <begin position="499"/>
        <end position="508"/>
    </location>
</feature>
<feature type="domain" description="Fibronectin type-III" evidence="6">
    <location>
        <begin position="3294"/>
        <end position="3381"/>
    </location>
</feature>
<feature type="domain" description="Fibronectin type-III" evidence="6">
    <location>
        <begin position="4927"/>
        <end position="5013"/>
    </location>
</feature>
<evidence type="ECO:0000313" key="7">
    <source>
        <dbReference type="EMBL" id="RXN27207.1"/>
    </source>
</evidence>
<proteinExistence type="predicted"/>
<feature type="compositionally biased region" description="Basic and acidic residues" evidence="3">
    <location>
        <begin position="77"/>
        <end position="88"/>
    </location>
</feature>
<feature type="domain" description="Fibronectin type-III" evidence="6">
    <location>
        <begin position="1032"/>
        <end position="1120"/>
    </location>
</feature>
<feature type="domain" description="Fibronectin type-III" evidence="6">
    <location>
        <begin position="5102"/>
        <end position="5188"/>
    </location>
</feature>
<accession>A0A498ND81</accession>
<feature type="domain" description="Fibronectin type-III" evidence="6">
    <location>
        <begin position="5189"/>
        <end position="5279"/>
    </location>
</feature>
<feature type="domain" description="Fibronectin type-III" evidence="6">
    <location>
        <begin position="4749"/>
        <end position="4838"/>
    </location>
</feature>
<dbReference type="SUPFAM" id="SSF49265">
    <property type="entry name" value="Fibronectin type III"/>
    <property type="match status" value="34"/>
</dbReference>
<dbReference type="PROSITE" id="PS01179">
    <property type="entry name" value="PID"/>
    <property type="match status" value="1"/>
</dbReference>
<evidence type="ECO:0000313" key="8">
    <source>
        <dbReference type="Proteomes" id="UP000290572"/>
    </source>
</evidence>
<dbReference type="InterPro" id="IPR013783">
    <property type="entry name" value="Ig-like_fold"/>
</dbReference>
<feature type="domain" description="Fibronectin type-III" evidence="6">
    <location>
        <begin position="4839"/>
        <end position="4926"/>
    </location>
</feature>
<feature type="region of interest" description="Disordered" evidence="3">
    <location>
        <begin position="804"/>
        <end position="871"/>
    </location>
</feature>
<feature type="region of interest" description="Disordered" evidence="3">
    <location>
        <begin position="468"/>
        <end position="508"/>
    </location>
</feature>
<feature type="domain" description="Fibronectin type-III" evidence="6">
    <location>
        <begin position="4315"/>
        <end position="4400"/>
    </location>
</feature>
<feature type="domain" description="Fibronectin type-III" evidence="6">
    <location>
        <begin position="2419"/>
        <end position="2505"/>
    </location>
</feature>
<feature type="domain" description="Fibronectin type-III" evidence="6">
    <location>
        <begin position="3644"/>
        <end position="3731"/>
    </location>
</feature>
<feature type="region of interest" description="Disordered" evidence="3">
    <location>
        <begin position="726"/>
        <end position="766"/>
    </location>
</feature>
<organism evidence="7 8">
    <name type="scientific">Labeo rohita</name>
    <name type="common">Indian major carp</name>
    <name type="synonym">Cyprinus rohita</name>
    <dbReference type="NCBI Taxonomy" id="84645"/>
    <lineage>
        <taxon>Eukaryota</taxon>
        <taxon>Metazoa</taxon>
        <taxon>Chordata</taxon>
        <taxon>Craniata</taxon>
        <taxon>Vertebrata</taxon>
        <taxon>Euteleostomi</taxon>
        <taxon>Actinopterygii</taxon>
        <taxon>Neopterygii</taxon>
        <taxon>Teleostei</taxon>
        <taxon>Ostariophysi</taxon>
        <taxon>Cypriniformes</taxon>
        <taxon>Cyprinidae</taxon>
        <taxon>Labeoninae</taxon>
        <taxon>Labeonini</taxon>
        <taxon>Labeo</taxon>
    </lineage>
</organism>
<evidence type="ECO:0000256" key="1">
    <source>
        <dbReference type="ARBA" id="ARBA00023319"/>
    </source>
</evidence>
<feature type="compositionally biased region" description="Polar residues" evidence="3">
    <location>
        <begin position="97"/>
        <end position="108"/>
    </location>
</feature>
<feature type="compositionally biased region" description="Polar residues" evidence="3">
    <location>
        <begin position="539"/>
        <end position="567"/>
    </location>
</feature>
<keyword evidence="1" id="KW-0393">Immunoglobulin domain</keyword>
<feature type="domain" description="Fibronectin type-III" evidence="6">
    <location>
        <begin position="2594"/>
        <end position="2681"/>
    </location>
</feature>
<evidence type="ECO:0000259" key="6">
    <source>
        <dbReference type="PROSITE" id="PS50853"/>
    </source>
</evidence>
<dbReference type="Pfam" id="PF00041">
    <property type="entry name" value="fn3"/>
    <property type="match status" value="9"/>
</dbReference>
<feature type="domain" description="Fibronectin type-III" evidence="6">
    <location>
        <begin position="4662"/>
        <end position="4748"/>
    </location>
</feature>
<feature type="domain" description="Fibronectin type-III" evidence="6">
    <location>
        <begin position="2157"/>
        <end position="2243"/>
    </location>
</feature>
<feature type="compositionally biased region" description="Polar residues" evidence="3">
    <location>
        <begin position="804"/>
        <end position="815"/>
    </location>
</feature>
<evidence type="ECO:0000256" key="3">
    <source>
        <dbReference type="SAM" id="MobiDB-lite"/>
    </source>
</evidence>
<evidence type="ECO:0000259" key="5">
    <source>
        <dbReference type="PROSITE" id="PS50835"/>
    </source>
</evidence>
<dbReference type="PANTHER" id="PTHR47135:SF4">
    <property type="match status" value="1"/>
</dbReference>
<feature type="domain" description="Fibronectin type-III" evidence="6">
    <location>
        <begin position="2331"/>
        <end position="2418"/>
    </location>
</feature>
<evidence type="ECO:0000256" key="2">
    <source>
        <dbReference type="SAM" id="Coils"/>
    </source>
</evidence>
<feature type="domain" description="Fibronectin type-III" evidence="6">
    <location>
        <begin position="3119"/>
        <end position="3206"/>
    </location>
</feature>
<dbReference type="InterPro" id="IPR003961">
    <property type="entry name" value="FN3_dom"/>
</dbReference>
<feature type="compositionally biased region" description="Polar residues" evidence="3">
    <location>
        <begin position="578"/>
        <end position="589"/>
    </location>
</feature>
<keyword evidence="2" id="KW-0175">Coiled coil</keyword>
<feature type="region of interest" description="Disordered" evidence="3">
    <location>
        <begin position="537"/>
        <end position="589"/>
    </location>
</feature>
<feature type="region of interest" description="Disordered" evidence="3">
    <location>
        <begin position="375"/>
        <end position="399"/>
    </location>
</feature>
<dbReference type="InterPro" id="IPR007110">
    <property type="entry name" value="Ig-like_dom"/>
</dbReference>
<feature type="domain" description="Fibronectin type-III" evidence="6">
    <location>
        <begin position="2682"/>
        <end position="2768"/>
    </location>
</feature>
<dbReference type="InterPro" id="IPR006020">
    <property type="entry name" value="PTB/PI_dom"/>
</dbReference>
<gene>
    <name evidence="7" type="ORF">ROHU_005488</name>
</gene>
<keyword evidence="8" id="KW-1185">Reference proteome</keyword>
<dbReference type="PROSITE" id="PS50835">
    <property type="entry name" value="IG_LIKE"/>
    <property type="match status" value="1"/>
</dbReference>
<feature type="compositionally biased region" description="Basic and acidic residues" evidence="3">
    <location>
        <begin position="816"/>
        <end position="837"/>
    </location>
</feature>
<feature type="domain" description="Fibronectin type-III" evidence="6">
    <location>
        <begin position="4488"/>
        <end position="4574"/>
    </location>
</feature>
<dbReference type="PANTHER" id="PTHR47135">
    <property type="entry name" value="FIBRONECTIN TYPE III DOMAIN-CONTAINING PROTEIN 7"/>
    <property type="match status" value="1"/>
</dbReference>
<reference evidence="7 8" key="1">
    <citation type="submission" date="2018-03" db="EMBL/GenBank/DDBJ databases">
        <title>Draft genome sequence of Rohu Carp (Labeo rohita).</title>
        <authorList>
            <person name="Das P."/>
            <person name="Kushwaha B."/>
            <person name="Joshi C.G."/>
            <person name="Kumar D."/>
            <person name="Nagpure N.S."/>
            <person name="Sahoo L."/>
            <person name="Das S.P."/>
            <person name="Bit A."/>
            <person name="Patnaik S."/>
            <person name="Meher P.K."/>
            <person name="Jayasankar P."/>
            <person name="Koringa P.G."/>
            <person name="Patel N.V."/>
            <person name="Hinsu A.T."/>
            <person name="Kumar R."/>
            <person name="Pandey M."/>
            <person name="Agarwal S."/>
            <person name="Srivastava S."/>
            <person name="Singh M."/>
            <person name="Iquebal M.A."/>
            <person name="Jaiswal S."/>
            <person name="Angadi U.B."/>
            <person name="Kumar N."/>
            <person name="Raza M."/>
            <person name="Shah T.M."/>
            <person name="Rai A."/>
            <person name="Jena J.K."/>
        </authorList>
    </citation>
    <scope>NUCLEOTIDE SEQUENCE [LARGE SCALE GENOMIC DNA]</scope>
    <source>
        <strain evidence="7">DASCIFA01</strain>
        <tissue evidence="7">Testis</tissue>
    </source>
</reference>
<feature type="domain" description="Fibronectin type-III" evidence="6">
    <location>
        <begin position="3819"/>
        <end position="3905"/>
    </location>
</feature>
<feature type="domain" description="Fibronectin type-III" evidence="6">
    <location>
        <begin position="3732"/>
        <end position="3818"/>
    </location>
</feature>
<feature type="domain" description="Fibronectin type-III" evidence="6">
    <location>
        <begin position="3469"/>
        <end position="3556"/>
    </location>
</feature>
<feature type="domain" description="Fibronectin type-III" evidence="6">
    <location>
        <begin position="3207"/>
        <end position="3293"/>
    </location>
</feature>
<feature type="compositionally biased region" description="Polar residues" evidence="3">
    <location>
        <begin position="483"/>
        <end position="492"/>
    </location>
</feature>
<feature type="domain" description="Ig-like" evidence="5">
    <location>
        <begin position="4740"/>
        <end position="4804"/>
    </location>
</feature>
<feature type="domain" description="Fibronectin type-III" evidence="6">
    <location>
        <begin position="2857"/>
        <end position="2943"/>
    </location>
</feature>
<feature type="domain" description="Fibronectin type-III" evidence="6">
    <location>
        <begin position="2769"/>
        <end position="2856"/>
    </location>
</feature>
<feature type="domain" description="Fibronectin type-III" evidence="6">
    <location>
        <begin position="2069"/>
        <end position="2156"/>
    </location>
</feature>
<dbReference type="Proteomes" id="UP000290572">
    <property type="component" value="Unassembled WGS sequence"/>
</dbReference>
<feature type="region of interest" description="Disordered" evidence="3">
    <location>
        <begin position="47"/>
        <end position="128"/>
    </location>
</feature>
<protein>
    <submittedName>
        <fullName evidence="7">Fibronectin type III domain-containing 7</fullName>
    </submittedName>
</protein>
<feature type="domain" description="Fibronectin type-III" evidence="6">
    <location>
        <begin position="942"/>
        <end position="1031"/>
    </location>
</feature>
<feature type="domain" description="Fibronectin type-III" evidence="6">
    <location>
        <begin position="1289"/>
        <end position="1373"/>
    </location>
</feature>
<evidence type="ECO:0000259" key="4">
    <source>
        <dbReference type="PROSITE" id="PS01179"/>
    </source>
</evidence>
<feature type="domain" description="Fibronectin type-III" evidence="6">
    <location>
        <begin position="1374"/>
        <end position="1459"/>
    </location>
</feature>
<feature type="compositionally biased region" description="Basic and acidic residues" evidence="3">
    <location>
        <begin position="726"/>
        <end position="737"/>
    </location>
</feature>
<sequence length="5448" mass="577430">MDGEDDAHSRPSSVLWERHIEQSIFVDISDDDSLHFSDMQGAFTVHLSQGSGVPESPQLTDNAESCETEEGSSESVESVRSECTEHSNTRNRKGKTANAQVQKLTNAVNPAFGTHEDDAVNTSDEEHEELPYDGVQSNNQTEMNLKASPCEMVKMTPRQNLTMLDKFSMPIGNAKQTEICQSNLTHGLPFNHKAINNVAPPSATPIQPADHITDFLLRHFSKEELLNSSRIIEAETLPEMSLMDSIDETVRSRASQAPQILEKIQDVMEEPDLSIAESHGSVEPNVSNESSSSKEPGTTCITDAASAVDDDEDDDNKESPKQNSLDLSKADGQKPKCSFSRTRSYSELKYGQGKVHYPLPDFSKVAPKVKIPKAGPSEKQFSLQNSQPVETESQSLTDGERLTSELRDIIRSFIQQVDEFKTCVTTMSMNVEEQQMVLKSMMEAQDQLERNYLTKREEHRALEMQNYRGLTRNTGEFDPDRYSNFSTETPGTASEEEENRLTTGEDQHYEDVLAQVSTSTLLKQLTHDRYEEKIRHSEASFTSVGPSPGNSPQPTTDKTQNFFSPETDSGFGSFDLSRPNTGLSQTPSTVVSSALTDDVISMVNTSGSDSEATHSNVRTTISLAPLPVQPTVNQLEYEQLVTQAMEARNYSQDAPVGGPKEDDITVGGATAMHNQVTGGIRDDQVGKSHSANEMHSASHCSCHNSEVILALQYEVSRLKRALEDSLGHLPHESKKTDYPNGRYPLERKHKGQIRSQNRGASSRRVKTDSNLQMIEDWISSDMELSKSKVTDGEDSEHTMGIQTAFSPSHGQMRTHFNSDKRAHDSRTSSKASVERFPLDTSQFSQTGSHRRASTGPAIHTTDTEPTNKSASYRPAMGNLGNIFLNSTKLAPSIPAHPSHKPLLQVNYISSCSLPAGFKVRDQTPEPVSSRRRSTQSDSALLPNITLSVFTVTSKSMTVRWSGHTGASSYKITATPKNSPEPSVFAQFSGSTVMGSVNSLSPNTVYRMRVEAMDNAVNVLSSAETEETTAPEVPLIHQAYSKHSDSITVEFGVVSGATSYIIRAENEDGFFSESLVDTSPGTVVGLLPYTQYTLSVMSVNTGGRSQPSLPVNARTVMVAPDMISSSPSSDIIIIEWNPVDHAVLYSLVMTMEGSDMRVRLNTSETNVTFTDLQPGTTYSIKGNAWDSDGNQGDVITIYQITRPPVPGDVQVQLTPGRSIDLAVFWQIVRGADTYTAVSSMGQNCSSSLDAYCIISPLSCSQNHTITVTAENEAGPSEPSAPQDLLTFPCPPELVWIEEPTIGNCSVTWSEVQWVDYYISYIKRDDGLEENCNTTGTTCYFQCICGYTYLSTVFAYNLAGTSPPGQIVNYTTIPCCPDDLSVSLISTETLKISWSPVRGAEMYETIAADGSEWIHCNDTAPVCALSDLTCDSMYSVVVRPCSETQGCNNTCSAHTRRTAPCAPVMLNVTQVGSSTMEVFWIATNTEANYSVTAMGLSDSLTCSSSGTSCYISVSCGSTYEVSAYATTTAGQSLPSYSIPLETGPCCPETLSVEQVTQSMTNVTWSTATGARSYVTSLTSPRGHARCHTMDTHCLLGCITCGASYNVSLEAFSITGHKSECNYQGFSASACCPSSVRLYQMENNTLRVYWRSAPGLYNYTADLYGTRSNYTCTTTNGAHGCDISEILCGEVYTVVIAPLTREGSKVTYCPRRLYSVPATSQITYSKAISSTSIKFEWSSAQGADKYILVVNGTFHPESRNVTFTTLSGQIDNLQRATSYNCYVYSANSAGLGAKSLVKTIRTLVQPPDNVAVSALTQSTARVTWNSVLGVLLYQLQVTANNNPGLAPVIKNVTATAVNISNLEPCTTYTIGVASINMFLEPGESTNITYTTPTISSVSFISVEYNCLTSTASVSWDVVFGATSYRAVITDGQGRSLNCTSTDTTCEISALACGERYTVWIIAIANCESTSDGSYVFETAPCPPKGAKVYRECSTNVILFSWNATNNTAYYFAMAVDSDGLVMECLTVDTSCYFTDTVCGQTYTFIVSSTYSGGLDCNSGYTDGVVVKTSPCLPQNIYTVANCSSISSAVITWDPVAGAENYVVEAHGNSKDFYNCTSANTSCTLTDLDCGESLSVWIVAKNDECTTDPVLGDVAETVPCIPQNVSAVETCSSNSAAITWNSASGAIFYFGLATHIDGTVHSCTAMVAECTFIDLRCGETYDVHVMSTNLQCNSSESEHITLQTAPCAPLSVGVTTDCAANHAIVSWQTYQAESLYTAVLQDEHGPTVNCSTSSNNCTLANLLCGMNYNVTVTRKDGQCMSLPSTPIQIQSAPCDPQNITTVLQCDTNTVNVTWAASAGAKGYTAMATDGQQHHLASCHSMGTSCQLTSLPCGTRLNVTVQADGATCNSSSQPKAVVETAPCIPTSVAAALNCTSNIASITWHSALGATWYLVKAETNQGYKTSCNNTVTRCDIPNLQCGQEYFITVTGMNGNCMGPASQPVTLVSAPCHNSGIHASLDCHTNAALVSWTPGNGSLSFNATLQSFQDPQQHSCVTNGSSCSISSLPCGQHYNISVTGYGQTCSISSKTLLTVDTAPCVPTQVNVSLSCGSDTASVSWTASSGLVSYYTVTAVDDNGHTLTCNSSSTSCNINGLVCGQAYNVSVTAMSVNCTGQRSEVRRINTAPCAPQAVVSQLLDCQTGDVQIRWQSTNGAQIYYAEAKSINKTLVCNSTSTSCTIPALGCGQTYNISVVGEANGCRSNASVTSQVTTAPCVPTQVNVSLSCGSDTASVSWTASSGLVSYYTVTAVDDNGHTLTCNSSSTSCNINGLVCGQAYNVSVTAMSVNCTGQRSEVRRINTAPCAPQAVVSQLLDCQTGDVQIRWQSTNGAQIYYAEAKSINKTLVCNSTSTSCTIPALGCGQTYNISVVGEANGCRSNASVTSQVTTAPCVPTQVNVSLSCGSDTASVSWTASSGLVSYYTVTAVDDNGHTLTCNSSSTSCNINGLVCGQAYNVSVTAMSVNCTGQRSEVRRINTAPCAPQAVVSQLLDCQTGDVQIRWQSTNGAQIYYAEAKSINKTLVCNSTSTSCTIPAIGCGQTYNISVVGEANGCRSNASVTSEVTTAPCVPTQVNVSLSCGSDTASVSWTASSGLVSYYTVTAVDDNGHTLTCNSSSTSCNINGLVCGQAYNVSVTAMSVNCTGQRSEVRRINTAPCAPQAVVSQLLDCQTGDVQIRWQSTNGAQIYYAEAKSINKTLVCNSTSTSCTIPALGCGQTYNISVVGEANGCRSNASVTSQVTTAPCVPTQVNVSLSCGSDTASVSWTASSGLVSYYTVTAVDDNGHTLTCNSSSTSCNINGLVCGQAYNVSVTAMSVNCTGQRSEVRRINTAPCAPQAVVSQLLDCQTGDVQIRWQSTNGAQIYYAEAKSINKTLVCNSTSTSCTIPAIGCGQTYNISVVGEANGCRSNASVTSEVTTAPCVPTQVNVSLSCGSDTASVSWTASSGLVSYYTVTAVDDNGHTLTCNSSSTSCNINGLVCGQAYNVSVTAMSVNCTGQRSEVRRINTAPCAPQAVVSQLLDCQTGDVQIRWQSTNGVQIYYAEAKSINKTLVCNSTSTSCTIPAIGCGQTYNISVVGEANGCRSNASVTSQVTTAPCVPTQVNVSLSCGSDTASVSWTASSGLVSYYTVTAVDDNGHTLTCNSSSTSCNINGLVCGQAYNVSVTAMSVNCTGQRSEVRRINTAPCAPQAVVSQLLDCQTGDVQIRWQSSNGAQIYYAEAKSINKTLVCNSTTTSCIIPALGCGQTYNISVVGEANGCRSNASVTSEVTTVPCTPSNVLPTVDCITNALVVSWTPSAGGEYYTATLQDSNGLSTTCQSMGSKCNVTGLRCGQLYHVNVTASDSLCISPPSATVNTNSVPCAASSIKAVLDCQLDTATVSWQYGAGAQGYAVSALAPVNNRASCTSNSSFTHCELSKLQCGSPCVPQHLTVQYSPSTALLSWDVTKGATNFTAVAVTPEGLTVTCETSNTSCTFPNLKCGQIYNVSVTAHNSICSDIVTFDPIKTEPCPPQNVQASLNCSTLSATVSWEPSQLAVGYVAFLEGRNSHSTSCRTNHTYCSLPGLTCGTVYYVRVRAIGEVFNSSDSIGVNMTSAPCMSSSVSAIVDCPTDSVLVSWSAIAGAENYSVTALGSGGQTVSCSTSQNHCNISSLQCGQQFNVTFTSTNHQCQMRSTTTNVTFQSRPCVPLHPVVDKLCGNKMSVMSWDVSEGVDYYIAGAVSAAGGYQLCNSTNSVCSFTTLGCGETYTFTVTAHRGHCQSDTSAPAYLTTDPCKPENVTAHVSCDSETVALDWSKAKGASFYFVMATGSLGYIVDFNTTSTNLSVSLLCGQSYSVSVQAQNEYCESTPSIPAIFRLAPCTPLNLVTYFECDNQLGSVSWGPSDGANMYTATAVGVDGHTHLCVTNGTSCTWEDLHCGEIYNVTVTANDSRCTSARRNSTIIHMAPCVPQAVMPILDCGTGEGHLSWASSAGAETYEVVAVNADGNMHAFSTNITSGFLSELLCGQQYQIRVRAINSQCRSSLSLPAYLSSVPCVPQNVVSELDCLFNFITIRWNTSHGAASYLVVAKGPEGPVTACNTTGQECRLEMLHCSSLYNISVIAVNQQCNTSGSSILRINTVPCVPSHVQGSVNCTTGHVSVSWAPSVGAISYAAVAQANGGYASVCNSTGTACVFSNLLCGMNYSLAVSATDGTCNTAQSQPVVLSTAPCAPSNVQMPLHCNVSSGGVVSVSWVQANGAESYMAVAVSNDGHSYSCNTTTASCDLQQLQCGQIYNVSVYSLTQGCGGVKSSTSQVQTAPCPPQNVSAIVQCGLGSVLVSWNPTVDASQFRVELESESTGAISSCNSTSTQCSFALLPCGERYNLSVVALRDGCQSQPSSDLSISTAPCTPQGVNGTVDCVTNSAWVSWDVDNGAESYTVLAVGDDGYNSTCSSSNSTCNVPDLGCGKRYTFHVFASNAACVGPPSSSFQLETAPCALSSIVVVAECHSSIITVKWQRAGSGKSLYIVTAEDQDYSRLSCNSSTSSCNLTNVQCDKEYTVIVAASANQCSSLRSPPYKIRTAPCQPSSVQANVDCQSKDVFVSWDPSYVAQSYLLTAVGRNGDLKTCNTMNNNCTLTDLHCSNTYDVSVLASNENCTSLPSANITFKTVPCEPANLTVTVQCGNSSSASLSWVGSTGAVAYMGLAQSETGTTIYCETTQTSCTLEGLVCGAVYNFSVRATNGTCNSSLSKPQTKGAAPCPPPGFRVVPRTVVNDTQILRASWSTVNCPNSEYLLALTGSIQGNSQALFDLESYWTSRTFFEVPLPCGSTYSATISARNTAATSDKSAAITGTTVPCAPLNVTFSASAVVEWNESLFATNYTVYGVTSSGRTKLCVTSQRLCSVANFSSGHIVVTASNTAGESQDSVPVLGT</sequence>
<feature type="domain" description="Fibronectin type-III" evidence="6">
    <location>
        <begin position="3969"/>
        <end position="4052"/>
    </location>
</feature>
<dbReference type="Gene3D" id="2.60.40.10">
    <property type="entry name" value="Immunoglobulins"/>
    <property type="match status" value="30"/>
</dbReference>
<dbReference type="PROSITE" id="PS50853">
    <property type="entry name" value="FN3"/>
    <property type="match status" value="33"/>
</dbReference>
<feature type="compositionally biased region" description="Low complexity" evidence="3">
    <location>
        <begin position="281"/>
        <end position="293"/>
    </location>
</feature>
<dbReference type="EMBL" id="QBIY01012057">
    <property type="protein sequence ID" value="RXN27207.1"/>
    <property type="molecule type" value="Genomic_DNA"/>
</dbReference>
<feature type="region of interest" description="Disordered" evidence="3">
    <location>
        <begin position="278"/>
        <end position="342"/>
    </location>
</feature>
<dbReference type="SMART" id="SM00060">
    <property type="entry name" value="FN3"/>
    <property type="match status" value="44"/>
</dbReference>
<feature type="domain" description="Fibronectin type-III" evidence="6">
    <location>
        <begin position="4053"/>
        <end position="4139"/>
    </location>
</feature>
<feature type="compositionally biased region" description="Polar residues" evidence="3">
    <location>
        <begin position="379"/>
        <end position="397"/>
    </location>
</feature>
<name>A0A498ND81_LABRO</name>
<feature type="compositionally biased region" description="Polar residues" evidence="3">
    <location>
        <begin position="47"/>
        <end position="63"/>
    </location>
</feature>
<feature type="coiled-coil region" evidence="2">
    <location>
        <begin position="431"/>
        <end position="465"/>
    </location>
</feature>
<feature type="domain" description="Fibronectin type-III" evidence="6">
    <location>
        <begin position="1803"/>
        <end position="1893"/>
    </location>
</feature>
<feature type="domain" description="Fibronectin type-III" evidence="6">
    <location>
        <begin position="2944"/>
        <end position="3031"/>
    </location>
</feature>
<feature type="domain" description="PID" evidence="4">
    <location>
        <begin position="1756"/>
        <end position="1802"/>
    </location>
</feature>
<comment type="caution">
    <text evidence="7">The sequence shown here is derived from an EMBL/GenBank/DDBJ whole genome shotgun (WGS) entry which is preliminary data.</text>
</comment>
<dbReference type="InterPro" id="IPR036116">
    <property type="entry name" value="FN3_sf"/>
</dbReference>
<dbReference type="CDD" id="cd00063">
    <property type="entry name" value="FN3"/>
    <property type="match status" value="14"/>
</dbReference>
<feature type="domain" description="Fibronectin type-III" evidence="6">
    <location>
        <begin position="2244"/>
        <end position="2330"/>
    </location>
</feature>